<sequence>MINYNLHLLGWYAFQQLCLTICREILGQTVSQYLGSNDAGKDGAFTGEWKQQGREVLTGRFIIQCKFTSKQGANLSLSDISDEIEKAKKLKKSGRCDCYILLTNAGISGVFEELFVDAFRKNGIETAKIYGNDWICAQIHESKKLRSLVPRVYGLGDLSQILDERAYSQARQLLISMREDLAKIVITSTYHNAARAMDEHGFVLIIGEPAAGKTTIASLLAMAALDQWKLMTIKIERPEQITKHWNPDDPAQFFWIDDAFGVTQYESELVYGWNRILPQVKSMLKQGVKIVMTSRDYIYRSARKDLKEGAFPLFNESQVVIDLHTLTILERQQILYNHLKLGSQNKTFLTQIKPYLPGVADNRRFIPETARRLSDPIFTKTISLDPYSLSEFVEKQESFLTDTIGGLDMHCKAALALIYMRNGFLNSPIKIDEQELSAVERLGSNIGDIITAVDALRDSLLQFVNIDDKSGWRFKHPTIGDAFAKIISNSPEMLEIYLQGTPIEKIFEQVTCGNMKLEKAIVIPINLFETVSAKMLKFNDSSTYKTAFLSKWAAERKLHNFLARRCTPSFLKFHSKQDPQIFDRITKPSLSFDYSEEINLVIKLHREKLLPENYRLIFIEHISYFTNKGDDLTALTDKNLQSVFTRRELKELRASLRTEITPNLSNLLTEEIANFGRQNSETAEEYMENLLERYNILLDEFSEEPKLQKLVTKQIETAKKWIEDNDCSEFSSKPDRKLDTSNETRTFNVIRTIFDDIDSH</sequence>
<dbReference type="Proteomes" id="UP000244450">
    <property type="component" value="Unassembled WGS sequence"/>
</dbReference>
<feature type="domain" description="Novel STAND NTPase 3" evidence="1">
    <location>
        <begin position="185"/>
        <end position="340"/>
    </location>
</feature>
<dbReference type="OrthoDB" id="7820209at2"/>
<dbReference type="SUPFAM" id="SSF52540">
    <property type="entry name" value="P-loop containing nucleoside triphosphate hydrolases"/>
    <property type="match status" value="1"/>
</dbReference>
<evidence type="ECO:0000259" key="1">
    <source>
        <dbReference type="Pfam" id="PF20720"/>
    </source>
</evidence>
<organism evidence="2 3">
    <name type="scientific">Chitinophaga parva</name>
    <dbReference type="NCBI Taxonomy" id="2169414"/>
    <lineage>
        <taxon>Bacteria</taxon>
        <taxon>Pseudomonadati</taxon>
        <taxon>Bacteroidota</taxon>
        <taxon>Chitinophagia</taxon>
        <taxon>Chitinophagales</taxon>
        <taxon>Chitinophagaceae</taxon>
        <taxon>Chitinophaga</taxon>
    </lineage>
</organism>
<reference evidence="2 3" key="1">
    <citation type="submission" date="2018-04" db="EMBL/GenBank/DDBJ databases">
        <title>Chitinophaga fuyangensis sp. nov., isolated from soil in a chemical factory.</title>
        <authorList>
            <person name="Chen K."/>
        </authorList>
    </citation>
    <scope>NUCLEOTIDE SEQUENCE [LARGE SCALE GENOMIC DNA]</scope>
    <source>
        <strain evidence="2 3">LY-1</strain>
    </source>
</reference>
<evidence type="ECO:0000313" key="2">
    <source>
        <dbReference type="EMBL" id="PUZ26120.1"/>
    </source>
</evidence>
<dbReference type="AlphaFoldDB" id="A0A2T7BIK9"/>
<comment type="caution">
    <text evidence="2">The sequence shown here is derived from an EMBL/GenBank/DDBJ whole genome shotgun (WGS) entry which is preliminary data.</text>
</comment>
<keyword evidence="3" id="KW-1185">Reference proteome</keyword>
<protein>
    <recommendedName>
        <fullName evidence="1">Novel STAND NTPase 3 domain-containing protein</fullName>
    </recommendedName>
</protein>
<dbReference type="InterPro" id="IPR027417">
    <property type="entry name" value="P-loop_NTPase"/>
</dbReference>
<accession>A0A2T7BIK9</accession>
<dbReference type="Pfam" id="PF20720">
    <property type="entry name" value="nSTAND3"/>
    <property type="match status" value="1"/>
</dbReference>
<proteinExistence type="predicted"/>
<dbReference type="RefSeq" id="WP_108687957.1">
    <property type="nucleotide sequence ID" value="NZ_QCYK01000002.1"/>
</dbReference>
<evidence type="ECO:0000313" key="3">
    <source>
        <dbReference type="Proteomes" id="UP000244450"/>
    </source>
</evidence>
<gene>
    <name evidence="2" type="ORF">DCC81_17940</name>
</gene>
<dbReference type="EMBL" id="QCYK01000002">
    <property type="protein sequence ID" value="PUZ26120.1"/>
    <property type="molecule type" value="Genomic_DNA"/>
</dbReference>
<name>A0A2T7BIK9_9BACT</name>
<dbReference type="InterPro" id="IPR049050">
    <property type="entry name" value="nSTAND3"/>
</dbReference>